<proteinExistence type="predicted"/>
<dbReference type="PROSITE" id="PS01124">
    <property type="entry name" value="HTH_ARAC_FAMILY_2"/>
    <property type="match status" value="1"/>
</dbReference>
<evidence type="ECO:0000256" key="1">
    <source>
        <dbReference type="ARBA" id="ARBA00023015"/>
    </source>
</evidence>
<dbReference type="SUPFAM" id="SSF46689">
    <property type="entry name" value="Homeodomain-like"/>
    <property type="match status" value="2"/>
</dbReference>
<dbReference type="AlphaFoldDB" id="A0A6M0RI55"/>
<keyword evidence="6" id="KW-1185">Reference proteome</keyword>
<evidence type="ECO:0000313" key="6">
    <source>
        <dbReference type="Proteomes" id="UP000481033"/>
    </source>
</evidence>
<keyword evidence="1" id="KW-0805">Transcription regulation</keyword>
<name>A0A6M0RI55_9CYAN</name>
<sequence>MALAIVEQNYGHSVATQVAQDLVVFLHRPGGQSQFSVASRRQDIRDASIRELQLWMVEHPEADLSVAALARHVRMNERNFSRVFMAEVGTSPGKYVQQLRVEIARQYLEQTKRSIDEIAHACGFGNELSMRRSFQKVLGINPSDYRARFTSS</sequence>
<dbReference type="Gene3D" id="3.40.50.880">
    <property type="match status" value="1"/>
</dbReference>
<dbReference type="SMART" id="SM00342">
    <property type="entry name" value="HTH_ARAC"/>
    <property type="match status" value="1"/>
</dbReference>
<dbReference type="InterPro" id="IPR050204">
    <property type="entry name" value="AraC_XylS_family_regulators"/>
</dbReference>
<dbReference type="Proteomes" id="UP000481033">
    <property type="component" value="Unassembled WGS sequence"/>
</dbReference>
<dbReference type="EMBL" id="QXHD01000004">
    <property type="protein sequence ID" value="NEZ55839.1"/>
    <property type="molecule type" value="Genomic_DNA"/>
</dbReference>
<dbReference type="GO" id="GO:0043565">
    <property type="term" value="F:sequence-specific DNA binding"/>
    <property type="evidence" value="ECO:0007669"/>
    <property type="project" value="InterPro"/>
</dbReference>
<dbReference type="InterPro" id="IPR029062">
    <property type="entry name" value="Class_I_gatase-like"/>
</dbReference>
<gene>
    <name evidence="5" type="ORF">DXZ20_09165</name>
</gene>
<dbReference type="RefSeq" id="WP_163697742.1">
    <property type="nucleotide sequence ID" value="NZ_QXHD01000004.1"/>
</dbReference>
<comment type="caution">
    <text evidence="5">The sequence shown here is derived from an EMBL/GenBank/DDBJ whole genome shotgun (WGS) entry which is preliminary data.</text>
</comment>
<keyword evidence="2" id="KW-0238">DNA-binding</keyword>
<accession>A0A6M0RI55</accession>
<reference evidence="5 6" key="1">
    <citation type="journal article" date="2020" name="Microb. Ecol.">
        <title>Ecogenomics of the Marine Benthic Filamentous Cyanobacterium Adonisia.</title>
        <authorList>
            <person name="Walter J.M."/>
            <person name="Coutinho F.H."/>
            <person name="Leomil L."/>
            <person name="Hargreaves P.I."/>
            <person name="Campeao M.E."/>
            <person name="Vieira V.V."/>
            <person name="Silva B.S."/>
            <person name="Fistarol G.O."/>
            <person name="Salomon P.S."/>
            <person name="Sawabe T."/>
            <person name="Mino S."/>
            <person name="Hosokawa M."/>
            <person name="Miyashita H."/>
            <person name="Maruyama F."/>
            <person name="van Verk M.C."/>
            <person name="Dutilh B.E."/>
            <person name="Thompson C.C."/>
            <person name="Thompson F.L."/>
        </authorList>
    </citation>
    <scope>NUCLEOTIDE SEQUENCE [LARGE SCALE GENOMIC DNA]</scope>
    <source>
        <strain evidence="5 6">CCMR0081</strain>
    </source>
</reference>
<keyword evidence="3" id="KW-0804">Transcription</keyword>
<dbReference type="PANTHER" id="PTHR46796:SF6">
    <property type="entry name" value="ARAC SUBFAMILY"/>
    <property type="match status" value="1"/>
</dbReference>
<protein>
    <submittedName>
        <fullName evidence="5">Helix-turn-helix domain-containing protein</fullName>
    </submittedName>
</protein>
<evidence type="ECO:0000256" key="2">
    <source>
        <dbReference type="ARBA" id="ARBA00023125"/>
    </source>
</evidence>
<dbReference type="Pfam" id="PF12833">
    <property type="entry name" value="HTH_18"/>
    <property type="match status" value="1"/>
</dbReference>
<dbReference type="InterPro" id="IPR009057">
    <property type="entry name" value="Homeodomain-like_sf"/>
</dbReference>
<evidence type="ECO:0000256" key="3">
    <source>
        <dbReference type="ARBA" id="ARBA00023163"/>
    </source>
</evidence>
<dbReference type="Gene3D" id="1.10.10.60">
    <property type="entry name" value="Homeodomain-like"/>
    <property type="match status" value="2"/>
</dbReference>
<dbReference type="InterPro" id="IPR018060">
    <property type="entry name" value="HTH_AraC"/>
</dbReference>
<dbReference type="GO" id="GO:0003700">
    <property type="term" value="F:DNA-binding transcription factor activity"/>
    <property type="evidence" value="ECO:0007669"/>
    <property type="project" value="InterPro"/>
</dbReference>
<evidence type="ECO:0000259" key="4">
    <source>
        <dbReference type="PROSITE" id="PS01124"/>
    </source>
</evidence>
<dbReference type="PANTHER" id="PTHR46796">
    <property type="entry name" value="HTH-TYPE TRANSCRIPTIONAL ACTIVATOR RHAS-RELATED"/>
    <property type="match status" value="1"/>
</dbReference>
<organism evidence="5 6">
    <name type="scientific">Adonisia turfae CCMR0081</name>
    <dbReference type="NCBI Taxonomy" id="2292702"/>
    <lineage>
        <taxon>Bacteria</taxon>
        <taxon>Bacillati</taxon>
        <taxon>Cyanobacteriota</taxon>
        <taxon>Adonisia</taxon>
        <taxon>Adonisia turfae</taxon>
    </lineage>
</organism>
<evidence type="ECO:0000313" key="5">
    <source>
        <dbReference type="EMBL" id="NEZ55839.1"/>
    </source>
</evidence>
<feature type="domain" description="HTH araC/xylS-type" evidence="4">
    <location>
        <begin position="50"/>
        <end position="148"/>
    </location>
</feature>